<evidence type="ECO:0000313" key="4">
    <source>
        <dbReference type="Proteomes" id="UP001286456"/>
    </source>
</evidence>
<keyword evidence="4" id="KW-1185">Reference proteome</keyword>
<reference evidence="3" key="2">
    <citation type="submission" date="2023-06" db="EMBL/GenBank/DDBJ databases">
        <authorList>
            <consortium name="Lawrence Berkeley National Laboratory"/>
            <person name="Haridas S."/>
            <person name="Hensen N."/>
            <person name="Bonometti L."/>
            <person name="Westerberg I."/>
            <person name="Brannstrom I.O."/>
            <person name="Guillou S."/>
            <person name="Cros-Aarteil S."/>
            <person name="Calhoun S."/>
            <person name="Kuo A."/>
            <person name="Mondo S."/>
            <person name="Pangilinan J."/>
            <person name="Riley R."/>
            <person name="Labutti K."/>
            <person name="Andreopoulos B."/>
            <person name="Lipzen A."/>
            <person name="Chen C."/>
            <person name="Yanf M."/>
            <person name="Daum C."/>
            <person name="Ng V."/>
            <person name="Clum A."/>
            <person name="Steindorff A."/>
            <person name="Ohm R."/>
            <person name="Martin F."/>
            <person name="Silar P."/>
            <person name="Natvig D."/>
            <person name="Lalanne C."/>
            <person name="Gautier V."/>
            <person name="Ament-Velasquez S.L."/>
            <person name="Kruys A."/>
            <person name="Hutchinson M.I."/>
            <person name="Powell A.J."/>
            <person name="Barry K."/>
            <person name="Miller A.N."/>
            <person name="Grigoriev I.V."/>
            <person name="Debuchy R."/>
            <person name="Gladieux P."/>
            <person name="Thoren M.H."/>
            <person name="Johannesson H."/>
        </authorList>
    </citation>
    <scope>NUCLEOTIDE SEQUENCE</scope>
    <source>
        <strain evidence="3">SMH4131-1</strain>
    </source>
</reference>
<evidence type="ECO:0000259" key="2">
    <source>
        <dbReference type="Pfam" id="PF10213"/>
    </source>
</evidence>
<reference evidence="3" key="1">
    <citation type="journal article" date="2023" name="Mol. Phylogenet. Evol.">
        <title>Genome-scale phylogeny and comparative genomics of the fungal order Sordariales.</title>
        <authorList>
            <person name="Hensen N."/>
            <person name="Bonometti L."/>
            <person name="Westerberg I."/>
            <person name="Brannstrom I.O."/>
            <person name="Guillou S."/>
            <person name="Cros-Aarteil S."/>
            <person name="Calhoun S."/>
            <person name="Haridas S."/>
            <person name="Kuo A."/>
            <person name="Mondo S."/>
            <person name="Pangilinan J."/>
            <person name="Riley R."/>
            <person name="LaButti K."/>
            <person name="Andreopoulos B."/>
            <person name="Lipzen A."/>
            <person name="Chen C."/>
            <person name="Yan M."/>
            <person name="Daum C."/>
            <person name="Ng V."/>
            <person name="Clum A."/>
            <person name="Steindorff A."/>
            <person name="Ohm R.A."/>
            <person name="Martin F."/>
            <person name="Silar P."/>
            <person name="Natvig D.O."/>
            <person name="Lalanne C."/>
            <person name="Gautier V."/>
            <person name="Ament-Velasquez S.L."/>
            <person name="Kruys A."/>
            <person name="Hutchinson M.I."/>
            <person name="Powell A.J."/>
            <person name="Barry K."/>
            <person name="Miller A.N."/>
            <person name="Grigoriev I.V."/>
            <person name="Debuchy R."/>
            <person name="Gladieux P."/>
            <person name="Hiltunen Thoren M."/>
            <person name="Johannesson H."/>
        </authorList>
    </citation>
    <scope>NUCLEOTIDE SEQUENCE</scope>
    <source>
        <strain evidence="3">SMH4131-1</strain>
    </source>
</reference>
<accession>A0AAE0IVA3</accession>
<name>A0AAE0IVA3_9PEZI</name>
<dbReference type="InterPro" id="IPR039848">
    <property type="entry name" value="Ribosomal_mS35_mt"/>
</dbReference>
<feature type="domain" description="Small ribosomal subunit protein mS35 mitochondrial conserved" evidence="2">
    <location>
        <begin position="203"/>
        <end position="323"/>
    </location>
</feature>
<gene>
    <name evidence="3" type="ORF">B0T19DRAFT_352826</name>
</gene>
<comment type="caution">
    <text evidence="3">The sequence shown here is derived from an EMBL/GenBank/DDBJ whole genome shotgun (WGS) entry which is preliminary data.</text>
</comment>
<dbReference type="EMBL" id="JAUEPO010000002">
    <property type="protein sequence ID" value="KAK3331914.1"/>
    <property type="molecule type" value="Genomic_DNA"/>
</dbReference>
<dbReference type="GO" id="GO:0003735">
    <property type="term" value="F:structural constituent of ribosome"/>
    <property type="evidence" value="ECO:0007669"/>
    <property type="project" value="InterPro"/>
</dbReference>
<feature type="region of interest" description="Disordered" evidence="1">
    <location>
        <begin position="377"/>
        <end position="397"/>
    </location>
</feature>
<dbReference type="InterPro" id="IPR019349">
    <property type="entry name" value="Ribosomal_mS35_mit"/>
</dbReference>
<evidence type="ECO:0000256" key="1">
    <source>
        <dbReference type="SAM" id="MobiDB-lite"/>
    </source>
</evidence>
<dbReference type="Pfam" id="PF10213">
    <property type="entry name" value="MRP-S28"/>
    <property type="match status" value="1"/>
</dbReference>
<dbReference type="Proteomes" id="UP001286456">
    <property type="component" value="Unassembled WGS sequence"/>
</dbReference>
<organism evidence="3 4">
    <name type="scientific">Cercophora scortea</name>
    <dbReference type="NCBI Taxonomy" id="314031"/>
    <lineage>
        <taxon>Eukaryota</taxon>
        <taxon>Fungi</taxon>
        <taxon>Dikarya</taxon>
        <taxon>Ascomycota</taxon>
        <taxon>Pezizomycotina</taxon>
        <taxon>Sordariomycetes</taxon>
        <taxon>Sordariomycetidae</taxon>
        <taxon>Sordariales</taxon>
        <taxon>Lasiosphaeriaceae</taxon>
        <taxon>Cercophora</taxon>
    </lineage>
</organism>
<dbReference type="GO" id="GO:0032543">
    <property type="term" value="P:mitochondrial translation"/>
    <property type="evidence" value="ECO:0007669"/>
    <property type="project" value="InterPro"/>
</dbReference>
<evidence type="ECO:0000313" key="3">
    <source>
        <dbReference type="EMBL" id="KAK3331914.1"/>
    </source>
</evidence>
<dbReference type="PIRSF" id="PIRSF036995">
    <property type="entry name" value="RSM24"/>
    <property type="match status" value="1"/>
</dbReference>
<protein>
    <submittedName>
        <fullName evidence="3">Mitochondrial ribosomal subunit protein-domain-containing protein</fullName>
    </submittedName>
</protein>
<dbReference type="InterPro" id="IPR017081">
    <property type="entry name" value="Ribosomal_mS35"/>
</dbReference>
<dbReference type="GO" id="GO:0005763">
    <property type="term" value="C:mitochondrial small ribosomal subunit"/>
    <property type="evidence" value="ECO:0007669"/>
    <property type="project" value="TreeGrafter"/>
</dbReference>
<dbReference type="AlphaFoldDB" id="A0AAE0IVA3"/>
<sequence length="397" mass="45127">MASAANSLRLCLRSSSSSSPIARLRTGTRPSPPAAVAVALAAALRRRCLSTTSARWAADGTDPEAPGDLELEYSRTYANPGEFLNDYLRKDNITKAERQHATRMLEQWKAAPADLQGQYEQLARNVYTQAAPLKRPGKAKKNSFWNSEEKDPDLITDEVGEDDFEEDDILSMGHGKLEEHREAREYSRVTVWEMPLLSKFAKPFVPPTCDEVLRFRYTTYMGEFHPADRKVVVEFCPKDLRGLTDAQQLKLKKLAGPRYNPEKDIIKMSCEIHEHQAQNKRHLGDMVDKMIATAKDPTDMFEDIPLDTRHHTFTVKPKFPKEWRLTEERRKELEAIRQEAFRLDEARRTSGGLVDGVARIQEALTSTPQAAVPEALHLMPRRGARPGKQNARPQLRR</sequence>
<dbReference type="PANTHER" id="PTHR13490">
    <property type="entry name" value="MITOCHONDRIAL 28S RIBOSOMAL PROTEIN S28"/>
    <property type="match status" value="1"/>
</dbReference>
<dbReference type="PANTHER" id="PTHR13490:SF0">
    <property type="entry name" value="SMALL RIBOSOMAL SUBUNIT PROTEIN MS35"/>
    <property type="match status" value="1"/>
</dbReference>
<proteinExistence type="predicted"/>